<dbReference type="FunFam" id="3.90.1170.40:FF:000003">
    <property type="entry name" value="Molybdopterin converting factor subunit 2"/>
    <property type="match status" value="1"/>
</dbReference>
<comment type="catalytic activity">
    <reaction evidence="12">
        <text>2 [molybdopterin-synthase sulfur-carrier protein]-C-terminal-Gly-aminoethanethioate + cyclic pyranopterin phosphate + H2O = molybdopterin + 2 [molybdopterin-synthase sulfur-carrier protein]-C-terminal Gly-Gly + 2 H(+)</text>
        <dbReference type="Rhea" id="RHEA:26333"/>
        <dbReference type="Rhea" id="RHEA-COMP:12202"/>
        <dbReference type="Rhea" id="RHEA-COMP:19907"/>
        <dbReference type="ChEBI" id="CHEBI:15377"/>
        <dbReference type="ChEBI" id="CHEBI:15378"/>
        <dbReference type="ChEBI" id="CHEBI:58698"/>
        <dbReference type="ChEBI" id="CHEBI:59648"/>
        <dbReference type="ChEBI" id="CHEBI:90778"/>
        <dbReference type="ChEBI" id="CHEBI:232372"/>
        <dbReference type="EC" id="2.8.1.12"/>
    </reaction>
</comment>
<keyword evidence="6" id="KW-0501">Molybdenum cofactor biosynthesis</keyword>
<dbReference type="GO" id="GO:0006777">
    <property type="term" value="P:Mo-molybdopterin cofactor biosynthetic process"/>
    <property type="evidence" value="ECO:0007669"/>
    <property type="project" value="UniProtKB-KW"/>
</dbReference>
<feature type="region of interest" description="Disordered" evidence="13">
    <location>
        <begin position="77"/>
        <end position="102"/>
    </location>
</feature>
<evidence type="ECO:0000256" key="13">
    <source>
        <dbReference type="SAM" id="MobiDB-lite"/>
    </source>
</evidence>
<dbReference type="Pfam" id="PF02391">
    <property type="entry name" value="MoaE"/>
    <property type="match status" value="1"/>
</dbReference>
<dbReference type="EMBL" id="CP159992">
    <property type="protein sequence ID" value="XCP92899.1"/>
    <property type="molecule type" value="Genomic_DNA"/>
</dbReference>
<evidence type="ECO:0000256" key="4">
    <source>
        <dbReference type="ARBA" id="ARBA00013858"/>
    </source>
</evidence>
<keyword evidence="5" id="KW-0808">Transferase</keyword>
<dbReference type="InterPro" id="IPR036563">
    <property type="entry name" value="MoaE_sf"/>
</dbReference>
<evidence type="ECO:0000256" key="5">
    <source>
        <dbReference type="ARBA" id="ARBA00022679"/>
    </source>
</evidence>
<evidence type="ECO:0000256" key="1">
    <source>
        <dbReference type="ARBA" id="ARBA00005046"/>
    </source>
</evidence>
<dbReference type="InterPro" id="IPR003749">
    <property type="entry name" value="ThiS/MoaD-like"/>
</dbReference>
<dbReference type="Pfam" id="PF02597">
    <property type="entry name" value="ThiS"/>
    <property type="match status" value="1"/>
</dbReference>
<dbReference type="InterPro" id="IPR003448">
    <property type="entry name" value="Mopterin_biosynth_MoaE"/>
</dbReference>
<evidence type="ECO:0000256" key="9">
    <source>
        <dbReference type="ARBA" id="ARBA00030407"/>
    </source>
</evidence>
<evidence type="ECO:0000256" key="10">
    <source>
        <dbReference type="ARBA" id="ARBA00030781"/>
    </source>
</evidence>
<dbReference type="InterPro" id="IPR016155">
    <property type="entry name" value="Mopterin_synth/thiamin_S_b"/>
</dbReference>
<organism evidence="14">
    <name type="scientific">Paenibacillus sp. AN1007</name>
    <dbReference type="NCBI Taxonomy" id="3151385"/>
    <lineage>
        <taxon>Bacteria</taxon>
        <taxon>Bacillati</taxon>
        <taxon>Bacillota</taxon>
        <taxon>Bacilli</taxon>
        <taxon>Bacillales</taxon>
        <taxon>Paenibacillaceae</taxon>
        <taxon>Paenibacillus</taxon>
    </lineage>
</organism>
<comment type="similarity">
    <text evidence="2">Belongs to the MoaE family.</text>
</comment>
<evidence type="ECO:0000256" key="12">
    <source>
        <dbReference type="ARBA" id="ARBA00049878"/>
    </source>
</evidence>
<dbReference type="SUPFAM" id="SSF54690">
    <property type="entry name" value="Molybdopterin synthase subunit MoaE"/>
    <property type="match status" value="1"/>
</dbReference>
<dbReference type="CDD" id="cd00756">
    <property type="entry name" value="MoaE"/>
    <property type="match status" value="1"/>
</dbReference>
<dbReference type="Gene3D" id="3.90.1170.40">
    <property type="entry name" value="Molybdopterin biosynthesis MoaE subunit"/>
    <property type="match status" value="1"/>
</dbReference>
<comment type="subunit">
    <text evidence="7">Heterotetramer of 2 MoaD subunits and 2 MoaE subunits. Also stable as homodimer. The enzyme changes between these two forms during catalysis.</text>
</comment>
<dbReference type="SUPFAM" id="SSF54285">
    <property type="entry name" value="MoaD/ThiS"/>
    <property type="match status" value="1"/>
</dbReference>
<protein>
    <recommendedName>
        <fullName evidence="4">Molybdopterin synthase catalytic subunit</fullName>
        <ecNumber evidence="3">2.8.1.12</ecNumber>
    </recommendedName>
    <alternativeName>
        <fullName evidence="10">MPT synthase subunit 2</fullName>
    </alternativeName>
    <alternativeName>
        <fullName evidence="8">Molybdenum cofactor biosynthesis protein E</fullName>
    </alternativeName>
    <alternativeName>
        <fullName evidence="9">Molybdopterin-converting factor large subunit</fullName>
    </alternativeName>
    <alternativeName>
        <fullName evidence="11">Molybdopterin-converting factor subunit 2</fullName>
    </alternativeName>
</protein>
<evidence type="ECO:0000256" key="3">
    <source>
        <dbReference type="ARBA" id="ARBA00011950"/>
    </source>
</evidence>
<dbReference type="EC" id="2.8.1.12" evidence="3"/>
<evidence type="ECO:0000256" key="8">
    <source>
        <dbReference type="ARBA" id="ARBA00029745"/>
    </source>
</evidence>
<evidence type="ECO:0000256" key="7">
    <source>
        <dbReference type="ARBA" id="ARBA00026066"/>
    </source>
</evidence>
<proteinExistence type="inferred from homology"/>
<dbReference type="GO" id="GO:0030366">
    <property type="term" value="F:molybdopterin synthase activity"/>
    <property type="evidence" value="ECO:0007669"/>
    <property type="project" value="UniProtKB-EC"/>
</dbReference>
<evidence type="ECO:0000256" key="11">
    <source>
        <dbReference type="ARBA" id="ARBA00032474"/>
    </source>
</evidence>
<gene>
    <name evidence="14" type="ORF">ABXS70_16790</name>
</gene>
<accession>A0AAU8N7Y1</accession>
<reference evidence="14" key="1">
    <citation type="submission" date="2024-05" db="EMBL/GenBank/DDBJ databases">
        <title>Draft genome assemblies of 36 bacteria isolated from hibernating arctic ground squirrels.</title>
        <authorList>
            <person name="McKee H."/>
            <person name="Mullen L."/>
            <person name="Drown D.M."/>
            <person name="Duddleston K.N."/>
        </authorList>
    </citation>
    <scope>NUCLEOTIDE SEQUENCE</scope>
    <source>
        <strain evidence="14">AN1007</strain>
    </source>
</reference>
<evidence type="ECO:0000313" key="14">
    <source>
        <dbReference type="EMBL" id="XCP92899.1"/>
    </source>
</evidence>
<comment type="pathway">
    <text evidence="1">Cofactor biosynthesis; molybdopterin biosynthesis.</text>
</comment>
<dbReference type="PANTHER" id="PTHR23404">
    <property type="entry name" value="MOLYBDOPTERIN SYNTHASE RELATED"/>
    <property type="match status" value="1"/>
</dbReference>
<evidence type="ECO:0000256" key="6">
    <source>
        <dbReference type="ARBA" id="ARBA00023150"/>
    </source>
</evidence>
<dbReference type="RefSeq" id="WP_366289327.1">
    <property type="nucleotide sequence ID" value="NZ_CP159992.1"/>
</dbReference>
<name>A0AAU8N7Y1_9BACL</name>
<dbReference type="AlphaFoldDB" id="A0AAU8N7Y1"/>
<dbReference type="CDD" id="cd00754">
    <property type="entry name" value="Ubl_MoaD"/>
    <property type="match status" value="1"/>
</dbReference>
<sequence length="247" mass="27385">MKFTIQLFAGIAERLNTSQLDFECNGEMITAYELKEQLGQAYPEAASQIRSSFLAVNQKYAPADTILKADDELALIPPVSGGDGTSNQNQDQQPHTQEHRTEDGLFMITDAPLSVEEVTNRVITANHGAALTFVGTTREMTGEQRTVHLEYEAYVPMALSHMAAIGTEIAARWPGVICAISHRIGKVDVAEISVVIAVSSPHRSDCYDASRYAIERLKQTVPIWKKEIWEDGSEWKGHQLGPWNPME</sequence>
<feature type="compositionally biased region" description="Polar residues" evidence="13">
    <location>
        <begin position="85"/>
        <end position="95"/>
    </location>
</feature>
<evidence type="ECO:0000256" key="2">
    <source>
        <dbReference type="ARBA" id="ARBA00005426"/>
    </source>
</evidence>
<dbReference type="InterPro" id="IPR012675">
    <property type="entry name" value="Beta-grasp_dom_sf"/>
</dbReference>
<dbReference type="Gene3D" id="3.10.20.30">
    <property type="match status" value="1"/>
</dbReference>